<evidence type="ECO:0000256" key="1">
    <source>
        <dbReference type="ARBA" id="ARBA00022527"/>
    </source>
</evidence>
<evidence type="ECO:0000313" key="7">
    <source>
        <dbReference type="Proteomes" id="UP000823399"/>
    </source>
</evidence>
<keyword evidence="2" id="KW-0808">Transferase</keyword>
<dbReference type="Proteomes" id="UP000823399">
    <property type="component" value="Unassembled WGS sequence"/>
</dbReference>
<dbReference type="Gene3D" id="3.20.200.10">
    <property type="entry name" value="MHCK/EF2 kinase"/>
    <property type="match status" value="1"/>
</dbReference>
<dbReference type="PANTHER" id="PTHR46177">
    <property type="entry name" value="INTEGRASE CATALYTIC DOMAIN-CONTAINING PROTEIN"/>
    <property type="match status" value="1"/>
</dbReference>
<accession>A0A9P7F3T2</accession>
<reference evidence="6" key="1">
    <citation type="journal article" date="2020" name="New Phytol.">
        <title>Comparative genomics reveals dynamic genome evolution in host specialist ectomycorrhizal fungi.</title>
        <authorList>
            <person name="Lofgren L.A."/>
            <person name="Nguyen N.H."/>
            <person name="Vilgalys R."/>
            <person name="Ruytinx J."/>
            <person name="Liao H.L."/>
            <person name="Branco S."/>
            <person name="Kuo A."/>
            <person name="LaButti K."/>
            <person name="Lipzen A."/>
            <person name="Andreopoulos W."/>
            <person name="Pangilinan J."/>
            <person name="Riley R."/>
            <person name="Hundley H."/>
            <person name="Na H."/>
            <person name="Barry K."/>
            <person name="Grigoriev I.V."/>
            <person name="Stajich J.E."/>
            <person name="Kennedy P.G."/>
        </authorList>
    </citation>
    <scope>NUCLEOTIDE SEQUENCE</scope>
    <source>
        <strain evidence="6">FC423</strain>
    </source>
</reference>
<gene>
    <name evidence="6" type="ORF">F5147DRAFT_753977</name>
</gene>
<sequence>MDGPKPSVSPAELLSQMPNTLGKNGRVPAPPDDLIRPIIEDFVAKGYSNTEIVSRLRKYYDTDAYNVSIDLLKKQRSQWGLKSARGQAHTIASIGPAIERVRARFPKQGSHDMRQTLIHEENITVSRKLILRYMNLHHQADVQARKSRRLKRSVYWTAGVNDIWVFDQHDKWRRFQLFLHVAIEPFSGCILWIKIWWTNRNPRLICGWYCDTVQALGAMPLVTQSDPGSENNGIANGHTLLRHMQDPALARTLQHKFKGQHRNIKPEIFWSQLRRRWTPGFEDILEYGFTTGIYNPDDALERLVFHYIFIPWLQHELDLFAERFNHVKPRHNIHKILPHGRPNDIFYHAEEYDSCDFSVKVDHSSLDAMRQIYAPPDHPVFPLLVPQEFSQQASIFMAELGSPPVTGDNVWNVWNVYADLLMCFQSIEWDEGIRKLLAAQLPLPCDGDNLIGSEDLPIVDFPPFVEGSGPSSDMGIEKISDEESDDAESDFYEFDWTDDELAYTLVRAALVIPVDIDDSDSRANYLIEERISGTFVKYINNNSAVPARILDSKEAEIGLFLCFVQHIQYRLSNEMVYLSDFQGSGDLLTDCQVITGSDFVNNFGDGNCTAAFKNFRSEHQCNQFCRAFGLQALS</sequence>
<feature type="domain" description="Alpha-type protein kinase" evidence="5">
    <location>
        <begin position="403"/>
        <end position="633"/>
    </location>
</feature>
<dbReference type="InterPro" id="IPR004166">
    <property type="entry name" value="a-kinase_dom"/>
</dbReference>
<dbReference type="PROSITE" id="PS51158">
    <property type="entry name" value="ALPHA_KINASE"/>
    <property type="match status" value="1"/>
</dbReference>
<evidence type="ECO:0000256" key="3">
    <source>
        <dbReference type="ARBA" id="ARBA00022777"/>
    </source>
</evidence>
<dbReference type="RefSeq" id="XP_041291440.1">
    <property type="nucleotide sequence ID" value="XM_041440269.1"/>
</dbReference>
<evidence type="ECO:0000256" key="4">
    <source>
        <dbReference type="SAM" id="MobiDB-lite"/>
    </source>
</evidence>
<dbReference type="OrthoDB" id="5946233at2759"/>
<comment type="caution">
    <text evidence="6">The sequence shown here is derived from an EMBL/GenBank/DDBJ whole genome shotgun (WGS) entry which is preliminary data.</text>
</comment>
<dbReference type="GO" id="GO:0004674">
    <property type="term" value="F:protein serine/threonine kinase activity"/>
    <property type="evidence" value="ECO:0007669"/>
    <property type="project" value="UniProtKB-KW"/>
</dbReference>
<evidence type="ECO:0000259" key="5">
    <source>
        <dbReference type="PROSITE" id="PS51158"/>
    </source>
</evidence>
<organism evidence="6 7">
    <name type="scientific">Suillus discolor</name>
    <dbReference type="NCBI Taxonomy" id="1912936"/>
    <lineage>
        <taxon>Eukaryota</taxon>
        <taxon>Fungi</taxon>
        <taxon>Dikarya</taxon>
        <taxon>Basidiomycota</taxon>
        <taxon>Agaricomycotina</taxon>
        <taxon>Agaricomycetes</taxon>
        <taxon>Agaricomycetidae</taxon>
        <taxon>Boletales</taxon>
        <taxon>Suillineae</taxon>
        <taxon>Suillaceae</taxon>
        <taxon>Suillus</taxon>
    </lineage>
</organism>
<keyword evidence="1" id="KW-0723">Serine/threonine-protein kinase</keyword>
<evidence type="ECO:0000256" key="2">
    <source>
        <dbReference type="ARBA" id="ARBA00022679"/>
    </source>
</evidence>
<proteinExistence type="predicted"/>
<dbReference type="AlphaFoldDB" id="A0A9P7F3T2"/>
<protein>
    <recommendedName>
        <fullName evidence="5">Alpha-type protein kinase domain-containing protein</fullName>
    </recommendedName>
</protein>
<dbReference type="GO" id="GO:0005524">
    <property type="term" value="F:ATP binding"/>
    <property type="evidence" value="ECO:0007669"/>
    <property type="project" value="InterPro"/>
</dbReference>
<keyword evidence="3" id="KW-0418">Kinase</keyword>
<keyword evidence="7" id="KW-1185">Reference proteome</keyword>
<evidence type="ECO:0000313" key="6">
    <source>
        <dbReference type="EMBL" id="KAG2105884.1"/>
    </source>
</evidence>
<dbReference type="InterPro" id="IPR058913">
    <property type="entry name" value="Integrase_dom_put"/>
</dbReference>
<dbReference type="SUPFAM" id="SSF56112">
    <property type="entry name" value="Protein kinase-like (PK-like)"/>
    <property type="match status" value="1"/>
</dbReference>
<feature type="region of interest" description="Disordered" evidence="4">
    <location>
        <begin position="1"/>
        <end position="29"/>
    </location>
</feature>
<name>A0A9P7F3T2_9AGAM</name>
<dbReference type="GeneID" id="64702528"/>
<dbReference type="EMBL" id="JABBWM010000037">
    <property type="protein sequence ID" value="KAG2105884.1"/>
    <property type="molecule type" value="Genomic_DNA"/>
</dbReference>
<dbReference type="Pfam" id="PF02816">
    <property type="entry name" value="Alpha_kinase"/>
    <property type="match status" value="1"/>
</dbReference>
<dbReference type="Pfam" id="PF24764">
    <property type="entry name" value="rva_4"/>
    <property type="match status" value="1"/>
</dbReference>
<dbReference type="SMART" id="SM00811">
    <property type="entry name" value="Alpha_kinase"/>
    <property type="match status" value="1"/>
</dbReference>
<dbReference type="InterPro" id="IPR011009">
    <property type="entry name" value="Kinase-like_dom_sf"/>
</dbReference>
<dbReference type="PANTHER" id="PTHR46177:SF1">
    <property type="entry name" value="INTEGRASE CATALYTIC DOMAIN-CONTAINING PROTEIN"/>
    <property type="match status" value="1"/>
</dbReference>